<dbReference type="RefSeq" id="WP_192568430.1">
    <property type="nucleotide sequence ID" value="NZ_JACZEP010000012.1"/>
</dbReference>
<protein>
    <submittedName>
        <fullName evidence="2">DUF2087 domain-containing protein</fullName>
    </submittedName>
</protein>
<name>A0ABR9GVP9_9HYPH</name>
<dbReference type="EMBL" id="JACZEP010000012">
    <property type="protein sequence ID" value="MBE1207608.1"/>
    <property type="molecule type" value="Genomic_DNA"/>
</dbReference>
<dbReference type="Proteomes" id="UP000598227">
    <property type="component" value="Unassembled WGS sequence"/>
</dbReference>
<sequence>MTALITDDGIVTRWPAKAADRVLILAAKFEAGRDYSECEVNDIPKRHHNFGDWALLRRIVRKRSFLA</sequence>
<reference evidence="2 3" key="1">
    <citation type="submission" date="2020-09" db="EMBL/GenBank/DDBJ databases">
        <title>Draft Genome Sequence of Aminobacter carboxidus type strain DSM 1086, a soil Gram-negative carboxydobacterium.</title>
        <authorList>
            <person name="Turrini P."/>
            <person name="Tescari M."/>
            <person name="Artuso I."/>
            <person name="Lugli G.A."/>
            <person name="Frangipani E."/>
            <person name="Ventura M."/>
            <person name="Visca P."/>
        </authorList>
    </citation>
    <scope>NUCLEOTIDE SEQUENCE [LARGE SCALE GENOMIC DNA]</scope>
    <source>
        <strain evidence="2 3">DSM 1086</strain>
    </source>
</reference>
<keyword evidence="3" id="KW-1185">Reference proteome</keyword>
<dbReference type="InterPro" id="IPR018656">
    <property type="entry name" value="DUF2087"/>
</dbReference>
<accession>A0ABR9GVP9</accession>
<gene>
    <name evidence="2" type="ORF">IHE39_25290</name>
</gene>
<proteinExistence type="predicted"/>
<dbReference type="Pfam" id="PF09860">
    <property type="entry name" value="DUF2087"/>
    <property type="match status" value="1"/>
</dbReference>
<organism evidence="2 3">
    <name type="scientific">Aminobacter carboxidus</name>
    <dbReference type="NCBI Taxonomy" id="376165"/>
    <lineage>
        <taxon>Bacteria</taxon>
        <taxon>Pseudomonadati</taxon>
        <taxon>Pseudomonadota</taxon>
        <taxon>Alphaproteobacteria</taxon>
        <taxon>Hyphomicrobiales</taxon>
        <taxon>Phyllobacteriaceae</taxon>
        <taxon>Aminobacter</taxon>
    </lineage>
</organism>
<evidence type="ECO:0000313" key="3">
    <source>
        <dbReference type="Proteomes" id="UP000598227"/>
    </source>
</evidence>
<comment type="caution">
    <text evidence="2">The sequence shown here is derived from an EMBL/GenBank/DDBJ whole genome shotgun (WGS) entry which is preliminary data.</text>
</comment>
<feature type="domain" description="DUF2087" evidence="1">
    <location>
        <begin position="12"/>
        <end position="61"/>
    </location>
</feature>
<evidence type="ECO:0000313" key="2">
    <source>
        <dbReference type="EMBL" id="MBE1207608.1"/>
    </source>
</evidence>
<evidence type="ECO:0000259" key="1">
    <source>
        <dbReference type="Pfam" id="PF09860"/>
    </source>
</evidence>